<organism evidence="3 4">
    <name type="scientific">Moraxella catarrhalis</name>
    <name type="common">Branhamella catarrhalis</name>
    <dbReference type="NCBI Taxonomy" id="480"/>
    <lineage>
        <taxon>Bacteria</taxon>
        <taxon>Pseudomonadati</taxon>
        <taxon>Pseudomonadota</taxon>
        <taxon>Gammaproteobacteria</taxon>
        <taxon>Moraxellales</taxon>
        <taxon>Moraxellaceae</taxon>
        <taxon>Moraxella</taxon>
    </lineage>
</organism>
<dbReference type="EMBL" id="LXHQ01000049">
    <property type="protein sequence ID" value="OAV22888.1"/>
    <property type="molecule type" value="Genomic_DNA"/>
</dbReference>
<name>A0AB36DL40_MORCA</name>
<evidence type="ECO:0000313" key="4">
    <source>
        <dbReference type="Proteomes" id="UP000078295"/>
    </source>
</evidence>
<feature type="domain" description="CRISPR type III-associated protein" evidence="2">
    <location>
        <begin position="80"/>
        <end position="273"/>
    </location>
</feature>
<dbReference type="Pfam" id="PF03787">
    <property type="entry name" value="RAMPs"/>
    <property type="match status" value="1"/>
</dbReference>
<comment type="caution">
    <text evidence="3">The sequence shown here is derived from an EMBL/GenBank/DDBJ whole genome shotgun (WGS) entry which is preliminary data.</text>
</comment>
<evidence type="ECO:0000256" key="1">
    <source>
        <dbReference type="ARBA" id="ARBA00023118"/>
    </source>
</evidence>
<dbReference type="PANTHER" id="PTHR39965:SF1">
    <property type="entry name" value="CRISPR SYSTEM CMR SUBUNIT CMR6"/>
    <property type="match status" value="1"/>
</dbReference>
<protein>
    <submittedName>
        <fullName evidence="3">CRISPR-associated RAMP Cmr6</fullName>
    </submittedName>
</protein>
<dbReference type="InterPro" id="IPR010172">
    <property type="entry name" value="CRISPR-assoc_prot_TM1791"/>
</dbReference>
<reference evidence="3 4" key="1">
    <citation type="journal article" date="2016" name="Genome Biol. Evol.">
        <title>Comparative Genomic Analyses of the Moraxella catarrhalis Serosensitive and Seroresistant Lineages Demonstrate Their Independent Evolution.</title>
        <authorList>
            <person name="Earl J.P."/>
            <person name="de Vries S.P."/>
            <person name="Ahmed A."/>
            <person name="Powell E."/>
            <person name="Schultz M.P."/>
            <person name="Hermans P.W."/>
            <person name="Hill D.J."/>
            <person name="Zhou Z."/>
            <person name="Constantinidou C.I."/>
            <person name="Hu F.Z."/>
            <person name="Bootsma H.J."/>
            <person name="Ehrlich G.D."/>
        </authorList>
    </citation>
    <scope>NUCLEOTIDE SEQUENCE [LARGE SCALE GENOMIC DNA]</scope>
    <source>
        <strain evidence="3 4">F23</strain>
    </source>
</reference>
<dbReference type="NCBIfam" id="TIGR01898">
    <property type="entry name" value="cas_TM1791_cmr6"/>
    <property type="match status" value="1"/>
</dbReference>
<dbReference type="GO" id="GO:0051607">
    <property type="term" value="P:defense response to virus"/>
    <property type="evidence" value="ECO:0007669"/>
    <property type="project" value="UniProtKB-KW"/>
</dbReference>
<evidence type="ECO:0000259" key="2">
    <source>
        <dbReference type="Pfam" id="PF03787"/>
    </source>
</evidence>
<sequence length="397" mass="45048">MTIALMRKRLCDVTKKLDSAHAGLLMQRGLQVWEEGEKSIKQNLIFDISSIKANPLYILAFRRWFAATYDQANFAIVSAKTDGRLFTGLPLGSTLETGTLVHHSYGMPMLAGSGIKGAVRNYTEHLFAKRDSDGQVCYHDGKVVVQADKQPLVDVLFGVDGDDADAGYLVWHDAWWIPKINHDGTLVSNNNENQPFVSEIITVHHQKYYDGSLLQALDTENPVPNHQIATQGSFYFTIEGEQTWLMQFAQTLLENMLIEQGLGAKGSNGYGYFTIGSDHIKPYVQELDQQKQQAISALQDEKLQQATKNLNDNQTLIYTFSHKLNNLDEQWQKNVNHAHHIEIDGEKYWFDTLFKLVESWNDEDKGYAVCELFAKHQKHLSKKMQAKIKELKKELGA</sequence>
<dbReference type="RefSeq" id="WP_064604985.1">
    <property type="nucleotide sequence ID" value="NZ_LXHQ01000049.1"/>
</dbReference>
<dbReference type="AlphaFoldDB" id="A0AB36DL40"/>
<dbReference type="InterPro" id="IPR005537">
    <property type="entry name" value="RAMP_III_fam"/>
</dbReference>
<dbReference type="PANTHER" id="PTHR39965">
    <property type="entry name" value="CRISPR SYSTEM CMR SUBUNIT CMR6"/>
    <property type="match status" value="1"/>
</dbReference>
<evidence type="ECO:0000313" key="3">
    <source>
        <dbReference type="EMBL" id="OAV22888.1"/>
    </source>
</evidence>
<dbReference type="Proteomes" id="UP000078295">
    <property type="component" value="Unassembled WGS sequence"/>
</dbReference>
<proteinExistence type="predicted"/>
<gene>
    <name evidence="3" type="ORF">AO370_1898</name>
</gene>
<keyword evidence="1" id="KW-0051">Antiviral defense</keyword>
<accession>A0AB36DL40</accession>